<dbReference type="Proteomes" id="UP000657075">
    <property type="component" value="Unassembled WGS sequence"/>
</dbReference>
<keyword evidence="5" id="KW-1185">Reference proteome</keyword>
<reference evidence="2" key="4">
    <citation type="journal article" date="2023" name="Microbiol. Resour. Announc.">
        <title>Complete Genome Sequence of Vulcanisaeta souniana Strain IC-059, a Hyperthermophilic Archaeon Isolated from Hot Spring Water in Japan.</title>
        <authorList>
            <person name="Kato S."/>
            <person name="Itoh T."/>
            <person name="Wu L."/>
            <person name="Ma J."/>
            <person name="Ohkuma M."/>
        </authorList>
    </citation>
    <scope>NUCLEOTIDE SEQUENCE</scope>
    <source>
        <strain evidence="2">JCM 11219</strain>
    </source>
</reference>
<reference evidence="3" key="1">
    <citation type="journal article" date="2014" name="Int. J. Syst. Evol. Microbiol.">
        <title>Complete genome sequence of Corynebacterium casei LMG S-19264T (=DSM 44701T), isolated from a smear-ripened cheese.</title>
        <authorList>
            <consortium name="US DOE Joint Genome Institute (JGI-PGF)"/>
            <person name="Walter F."/>
            <person name="Albersmeier A."/>
            <person name="Kalinowski J."/>
            <person name="Ruckert C."/>
        </authorList>
    </citation>
    <scope>NUCLEOTIDE SEQUENCE</scope>
    <source>
        <strain evidence="3">JCM 11219</strain>
    </source>
</reference>
<feature type="transmembrane region" description="Helical" evidence="1">
    <location>
        <begin position="50"/>
        <end position="70"/>
    </location>
</feature>
<name>A0A830E4G4_9CREN</name>
<evidence type="ECO:0000313" key="5">
    <source>
        <dbReference type="Proteomes" id="UP001060771"/>
    </source>
</evidence>
<evidence type="ECO:0000313" key="4">
    <source>
        <dbReference type="Proteomes" id="UP000657075"/>
    </source>
</evidence>
<gene>
    <name evidence="3" type="ORF">GCM10007112_17660</name>
    <name evidence="2" type="ORF">Vsou_02620</name>
</gene>
<dbReference type="EMBL" id="AP026830">
    <property type="protein sequence ID" value="BDR91169.1"/>
    <property type="molecule type" value="Genomic_DNA"/>
</dbReference>
<accession>A0A830E4G4</accession>
<organism evidence="3 4">
    <name type="scientific">Vulcanisaeta souniana JCM 11219</name>
    <dbReference type="NCBI Taxonomy" id="1293586"/>
    <lineage>
        <taxon>Archaea</taxon>
        <taxon>Thermoproteota</taxon>
        <taxon>Thermoprotei</taxon>
        <taxon>Thermoproteales</taxon>
        <taxon>Thermoproteaceae</taxon>
        <taxon>Vulcanisaeta</taxon>
    </lineage>
</organism>
<keyword evidence="1" id="KW-0472">Membrane</keyword>
<feature type="transmembrane region" description="Helical" evidence="1">
    <location>
        <begin position="177"/>
        <end position="196"/>
    </location>
</feature>
<evidence type="ECO:0000313" key="2">
    <source>
        <dbReference type="EMBL" id="BDR91169.1"/>
    </source>
</evidence>
<dbReference type="Proteomes" id="UP001060771">
    <property type="component" value="Chromosome"/>
</dbReference>
<dbReference type="AlphaFoldDB" id="A0A830E4G4"/>
<feature type="transmembrane region" description="Helical" evidence="1">
    <location>
        <begin position="235"/>
        <end position="252"/>
    </location>
</feature>
<dbReference type="EMBL" id="BMNM01000007">
    <property type="protein sequence ID" value="GGI81435.1"/>
    <property type="molecule type" value="Genomic_DNA"/>
</dbReference>
<protein>
    <submittedName>
        <fullName evidence="3">Uncharacterized protein</fullName>
    </submittedName>
</protein>
<proteinExistence type="predicted"/>
<feature type="transmembrane region" description="Helical" evidence="1">
    <location>
        <begin position="202"/>
        <end position="223"/>
    </location>
</feature>
<reference evidence="5" key="3">
    <citation type="submission" date="2022-09" db="EMBL/GenBank/DDBJ databases">
        <title>Complete genome sequence of Vulcanisaeta souniana.</title>
        <authorList>
            <person name="Kato S."/>
            <person name="Itoh T."/>
            <person name="Ohkuma M."/>
        </authorList>
    </citation>
    <scope>NUCLEOTIDE SEQUENCE [LARGE SCALE GENOMIC DNA]</scope>
    <source>
        <strain evidence="5">JCM 11219</strain>
    </source>
</reference>
<sequence length="253" mass="28305">MSINEYLLGEAKARTQEVLDSLEKSLTIMVGIVTMGPIALFVFSALTNPYLSLTLPLFVSITVFITRRILMKFRNRLNNELLNATGINDGFINEVLGGDGSLIMSVLGADSAQRWLYLLRVLNNARYDLLDFLLSKELEGDLSKAEVGLSRYILAIRYSSDKATTSALSRGVRTIMLGYYVLLFAVPAVAKSLQFLGIHWNVLFVVMIQSMTSMALFSFLRIIKRDFEINVNVPVFFTVAILSILISLFLLLK</sequence>
<keyword evidence="1" id="KW-1133">Transmembrane helix</keyword>
<evidence type="ECO:0000313" key="3">
    <source>
        <dbReference type="EMBL" id="GGI81435.1"/>
    </source>
</evidence>
<dbReference type="GeneID" id="76205813"/>
<reference evidence="3" key="2">
    <citation type="submission" date="2020-09" db="EMBL/GenBank/DDBJ databases">
        <authorList>
            <person name="Sun Q."/>
            <person name="Ohkuma M."/>
        </authorList>
    </citation>
    <scope>NUCLEOTIDE SEQUENCE</scope>
    <source>
        <strain evidence="3">JCM 11219</strain>
    </source>
</reference>
<evidence type="ECO:0000256" key="1">
    <source>
        <dbReference type="SAM" id="Phobius"/>
    </source>
</evidence>
<dbReference type="OrthoDB" id="28726at2157"/>
<dbReference type="RefSeq" id="WP_188603618.1">
    <property type="nucleotide sequence ID" value="NZ_AP026830.1"/>
</dbReference>
<keyword evidence="1" id="KW-0812">Transmembrane</keyword>
<feature type="transmembrane region" description="Helical" evidence="1">
    <location>
        <begin position="26"/>
        <end position="44"/>
    </location>
</feature>